<dbReference type="RefSeq" id="WP_008627881.1">
    <property type="nucleotide sequence ID" value="NZ_AMZY02000011.1"/>
</dbReference>
<name>M7Y672_9BACT</name>
<comment type="caution">
    <text evidence="1">The sequence shown here is derived from an EMBL/GenBank/DDBJ whole genome shotgun (WGS) entry which is preliminary data.</text>
</comment>
<dbReference type="STRING" id="1239962.C943_00746"/>
<organism evidence="1 2">
    <name type="scientific">Mariniradius saccharolyticus AK6</name>
    <dbReference type="NCBI Taxonomy" id="1239962"/>
    <lineage>
        <taxon>Bacteria</taxon>
        <taxon>Pseudomonadati</taxon>
        <taxon>Bacteroidota</taxon>
        <taxon>Cytophagia</taxon>
        <taxon>Cytophagales</taxon>
        <taxon>Cyclobacteriaceae</taxon>
        <taxon>Mariniradius</taxon>
    </lineage>
</organism>
<dbReference type="InParanoid" id="M7Y672"/>
<protein>
    <recommendedName>
        <fullName evidence="3">TonB-dependent receptor</fullName>
    </recommendedName>
</protein>
<dbReference type="EMBL" id="AMZY02000011">
    <property type="protein sequence ID" value="EMS32741.1"/>
    <property type="molecule type" value="Genomic_DNA"/>
</dbReference>
<dbReference type="OrthoDB" id="1223654at2"/>
<keyword evidence="2" id="KW-1185">Reference proteome</keyword>
<dbReference type="SUPFAM" id="SSF49464">
    <property type="entry name" value="Carboxypeptidase regulatory domain-like"/>
    <property type="match status" value="1"/>
</dbReference>
<gene>
    <name evidence="1" type="ORF">C943_00746</name>
</gene>
<evidence type="ECO:0008006" key="3">
    <source>
        <dbReference type="Google" id="ProtNLM"/>
    </source>
</evidence>
<accession>M7Y672</accession>
<evidence type="ECO:0000313" key="2">
    <source>
        <dbReference type="Proteomes" id="UP000010953"/>
    </source>
</evidence>
<dbReference type="InterPro" id="IPR008969">
    <property type="entry name" value="CarboxyPept-like_regulatory"/>
</dbReference>
<dbReference type="eggNOG" id="COG1629">
    <property type="taxonomic scope" value="Bacteria"/>
</dbReference>
<dbReference type="Proteomes" id="UP000010953">
    <property type="component" value="Unassembled WGS sequence"/>
</dbReference>
<proteinExistence type="predicted"/>
<dbReference type="Gene3D" id="2.60.40.1120">
    <property type="entry name" value="Carboxypeptidase-like, regulatory domain"/>
    <property type="match status" value="1"/>
</dbReference>
<dbReference type="AlphaFoldDB" id="M7Y672"/>
<reference evidence="1" key="1">
    <citation type="submission" date="2013-01" db="EMBL/GenBank/DDBJ databases">
        <title>Genome assembly of Mariniradius saccharolyticus AK6.</title>
        <authorList>
            <person name="Vaidya B."/>
            <person name="Khatri I."/>
            <person name="Tanuku N.R.S."/>
            <person name="Subramanian S."/>
            <person name="Pinnaka A."/>
        </authorList>
    </citation>
    <scope>NUCLEOTIDE SEQUENCE [LARGE SCALE GENOMIC DNA]</scope>
    <source>
        <strain evidence="1">AK6</strain>
    </source>
</reference>
<evidence type="ECO:0000313" key="1">
    <source>
        <dbReference type="EMBL" id="EMS32741.1"/>
    </source>
</evidence>
<dbReference type="Pfam" id="PF13715">
    <property type="entry name" value="CarbopepD_reg_2"/>
    <property type="match status" value="1"/>
</dbReference>
<sequence length="403" mass="46042">MAGYLKLVTILILALLSQEAFAQYQIKGRVLNGESLEPVPFSTVFLNNTSFGDITELDGSFSFEIPEGDHELVISHVGFQPFTYSFSTKALRNFYEFRIAPEVVDLSELSVEAKRDESWYKNFEEFSRYFLGSSPNAAKCVIQNPEVLILDAESDPNVLTARATDMLIIDNPNLGYQIKYVLKAFAFDKQAKQVAYAGYPFFVEDNLPKRRQSKVFQNRKEAYEGSIMHLMRTFHSNSADSSNFVFFPAEKITVTRFVSDAMLGGDPTMKRVEDLKLNIKPGVDTLYIPGKEPLQLEKIIQQTTDGKTFITNPEPFFVYFTKEPELEPFQQYSFFNLHPSVSETRPGVTKMNSVQISKLTMRAKAVQVFDNGSYFHPYDILLEGYMGWEKIADLLPFDYQPER</sequence>